<sequence>MDELLAGDGRKSMFAFAEAIGARRVSVSSHPANINTVADLVQLEQRNGI</sequence>
<dbReference type="EMBL" id="JBHSDR010000006">
    <property type="protein sequence ID" value="MFC4295864.1"/>
    <property type="molecule type" value="Genomic_DNA"/>
</dbReference>
<evidence type="ECO:0000313" key="1">
    <source>
        <dbReference type="EMBL" id="MFC4295864.1"/>
    </source>
</evidence>
<organism evidence="1 2">
    <name type="scientific">Novosphingobium tardum</name>
    <dbReference type="NCBI Taxonomy" id="1538021"/>
    <lineage>
        <taxon>Bacteria</taxon>
        <taxon>Pseudomonadati</taxon>
        <taxon>Pseudomonadota</taxon>
        <taxon>Alphaproteobacteria</taxon>
        <taxon>Sphingomonadales</taxon>
        <taxon>Sphingomonadaceae</taxon>
        <taxon>Novosphingobium</taxon>
    </lineage>
</organism>
<name>A0ABV8RSP5_9SPHN</name>
<reference evidence="2" key="1">
    <citation type="journal article" date="2019" name="Int. J. Syst. Evol. Microbiol.">
        <title>The Global Catalogue of Microorganisms (GCM) 10K type strain sequencing project: providing services to taxonomists for standard genome sequencing and annotation.</title>
        <authorList>
            <consortium name="The Broad Institute Genomics Platform"/>
            <consortium name="The Broad Institute Genome Sequencing Center for Infectious Disease"/>
            <person name="Wu L."/>
            <person name="Ma J."/>
        </authorList>
    </citation>
    <scope>NUCLEOTIDE SEQUENCE [LARGE SCALE GENOMIC DNA]</scope>
    <source>
        <strain evidence="2">CGMCC 1.12989</strain>
    </source>
</reference>
<evidence type="ECO:0000313" key="2">
    <source>
        <dbReference type="Proteomes" id="UP001595828"/>
    </source>
</evidence>
<proteinExistence type="predicted"/>
<dbReference type="Proteomes" id="UP001595828">
    <property type="component" value="Unassembled WGS sequence"/>
</dbReference>
<comment type="caution">
    <text evidence="1">The sequence shown here is derived from an EMBL/GenBank/DDBJ whole genome shotgun (WGS) entry which is preliminary data.</text>
</comment>
<gene>
    <name evidence="1" type="ORF">ACFO0A_12430</name>
</gene>
<keyword evidence="2" id="KW-1185">Reference proteome</keyword>
<accession>A0ABV8RSP5</accession>
<protein>
    <submittedName>
        <fullName evidence="1">Uncharacterized protein</fullName>
    </submittedName>
</protein>